<evidence type="ECO:0000313" key="1">
    <source>
        <dbReference type="EMBL" id="KAI3733627.1"/>
    </source>
</evidence>
<organism evidence="1 2">
    <name type="scientific">Arctium lappa</name>
    <name type="common">Greater burdock</name>
    <name type="synonym">Lappa major</name>
    <dbReference type="NCBI Taxonomy" id="4217"/>
    <lineage>
        <taxon>Eukaryota</taxon>
        <taxon>Viridiplantae</taxon>
        <taxon>Streptophyta</taxon>
        <taxon>Embryophyta</taxon>
        <taxon>Tracheophyta</taxon>
        <taxon>Spermatophyta</taxon>
        <taxon>Magnoliopsida</taxon>
        <taxon>eudicotyledons</taxon>
        <taxon>Gunneridae</taxon>
        <taxon>Pentapetalae</taxon>
        <taxon>asterids</taxon>
        <taxon>campanulids</taxon>
        <taxon>Asterales</taxon>
        <taxon>Asteraceae</taxon>
        <taxon>Carduoideae</taxon>
        <taxon>Cardueae</taxon>
        <taxon>Arctiinae</taxon>
        <taxon>Arctium</taxon>
    </lineage>
</organism>
<reference evidence="2" key="1">
    <citation type="journal article" date="2022" name="Mol. Ecol. Resour.">
        <title>The genomes of chicory, endive, great burdock and yacon provide insights into Asteraceae palaeo-polyploidization history and plant inulin production.</title>
        <authorList>
            <person name="Fan W."/>
            <person name="Wang S."/>
            <person name="Wang H."/>
            <person name="Wang A."/>
            <person name="Jiang F."/>
            <person name="Liu H."/>
            <person name="Zhao H."/>
            <person name="Xu D."/>
            <person name="Zhang Y."/>
        </authorList>
    </citation>
    <scope>NUCLEOTIDE SEQUENCE [LARGE SCALE GENOMIC DNA]</scope>
    <source>
        <strain evidence="2">cv. Niubang</strain>
    </source>
</reference>
<sequence length="460" mass="50547">MIASDKTTHNTNFMDASFSYLNNHQHFTIKLAQSPRKTNLQDDEIGIFGAEKYFKGAIDDDLRTTSNNHNHPSHYPSKTPQQKDQPPCPSPKQKTHSTTPSVRSESSWNSRKGLLATNATANDHRKKNTVKSLLASLGCNCNDKDSVDVTENKVYAKEPAKQLVKAADAADADLPQKTKSLSSRWAEEDVHGKNEINIKREDCFTFPVLNSSMPEGNHPQLTQVEREKNITTRENSSEVFGSPVLEKGKKSFSLERKLNMLNWDGVTPRAEVMDISRNGGHNDAASDASSDLFEIESFSTNENNLFLAKQSLENNDGRPSNANGYAPSEASVDWSVVTASVADFSTIEDSTVIQRVKAGAETERVKGSGILSGCKNLKAVRVSGDEHCMTGGGEKAAVMVAPAMREWCRRLESVTPITKIQADTKLVGVGSDAHRGHFGTARSVPRMHSTHASHHLYIQQ</sequence>
<dbReference type="Proteomes" id="UP001055879">
    <property type="component" value="Linkage Group LG04"/>
</dbReference>
<evidence type="ECO:0000313" key="2">
    <source>
        <dbReference type="Proteomes" id="UP001055879"/>
    </source>
</evidence>
<accession>A0ACB9CH78</accession>
<reference evidence="1 2" key="2">
    <citation type="journal article" date="2022" name="Mol. Ecol. Resour.">
        <title>The genomes of chicory, endive, great burdock and yacon provide insights into Asteraceae paleo-polyploidization history and plant inulin production.</title>
        <authorList>
            <person name="Fan W."/>
            <person name="Wang S."/>
            <person name="Wang H."/>
            <person name="Wang A."/>
            <person name="Jiang F."/>
            <person name="Liu H."/>
            <person name="Zhao H."/>
            <person name="Xu D."/>
            <person name="Zhang Y."/>
        </authorList>
    </citation>
    <scope>NUCLEOTIDE SEQUENCE [LARGE SCALE GENOMIC DNA]</scope>
    <source>
        <strain evidence="2">cv. Niubang</strain>
    </source>
</reference>
<comment type="caution">
    <text evidence="1">The sequence shown here is derived from an EMBL/GenBank/DDBJ whole genome shotgun (WGS) entry which is preliminary data.</text>
</comment>
<protein>
    <submittedName>
        <fullName evidence="1">Uncharacterized protein</fullName>
    </submittedName>
</protein>
<proteinExistence type="predicted"/>
<name>A0ACB9CH78_ARCLA</name>
<keyword evidence="2" id="KW-1185">Reference proteome</keyword>
<gene>
    <name evidence="1" type="ORF">L6452_13075</name>
</gene>
<dbReference type="EMBL" id="CM042050">
    <property type="protein sequence ID" value="KAI3733627.1"/>
    <property type="molecule type" value="Genomic_DNA"/>
</dbReference>